<dbReference type="GO" id="GO:0016020">
    <property type="term" value="C:membrane"/>
    <property type="evidence" value="ECO:0007669"/>
    <property type="project" value="InterPro"/>
</dbReference>
<dbReference type="SUPFAM" id="SSF56935">
    <property type="entry name" value="Porins"/>
    <property type="match status" value="1"/>
</dbReference>
<evidence type="ECO:0000256" key="2">
    <source>
        <dbReference type="SAM" id="SignalP"/>
    </source>
</evidence>
<feature type="signal peptide" evidence="2">
    <location>
        <begin position="1"/>
        <end position="20"/>
    </location>
</feature>
<organism evidence="4 5">
    <name type="scientific">Tritonibacter multivorans</name>
    <dbReference type="NCBI Taxonomy" id="928856"/>
    <lineage>
        <taxon>Bacteria</taxon>
        <taxon>Pseudomonadati</taxon>
        <taxon>Pseudomonadota</taxon>
        <taxon>Alphaproteobacteria</taxon>
        <taxon>Rhodobacterales</taxon>
        <taxon>Paracoccaceae</taxon>
        <taxon>Tritonibacter</taxon>
    </lineage>
</organism>
<evidence type="ECO:0000259" key="3">
    <source>
        <dbReference type="Pfam" id="PF13505"/>
    </source>
</evidence>
<dbReference type="AlphaFoldDB" id="A0A0P1GYN3"/>
<reference evidence="4 5" key="1">
    <citation type="submission" date="2015-09" db="EMBL/GenBank/DDBJ databases">
        <authorList>
            <consortium name="Swine Surveillance"/>
        </authorList>
    </citation>
    <scope>NUCLEOTIDE SEQUENCE [LARGE SCALE GENOMIC DNA]</scope>
    <source>
        <strain evidence="4 5">CECT 7557</strain>
    </source>
</reference>
<evidence type="ECO:0000313" key="4">
    <source>
        <dbReference type="EMBL" id="CUH79415.1"/>
    </source>
</evidence>
<accession>A0A0P1GYN3</accession>
<feature type="domain" description="Outer membrane protein beta-barrel" evidence="3">
    <location>
        <begin position="7"/>
        <end position="186"/>
    </location>
</feature>
<feature type="chain" id="PRO_5006063883" description="Outer membrane protein beta-barrel domain-containing protein" evidence="2">
    <location>
        <begin position="21"/>
        <end position="252"/>
    </location>
</feature>
<dbReference type="Gene3D" id="2.40.160.10">
    <property type="entry name" value="Porin"/>
    <property type="match status" value="1"/>
</dbReference>
<keyword evidence="1 2" id="KW-0732">Signal</keyword>
<proteinExistence type="predicted"/>
<evidence type="ECO:0000313" key="5">
    <source>
        <dbReference type="Proteomes" id="UP000052022"/>
    </source>
</evidence>
<gene>
    <name evidence="4" type="ORF">TRM7557_02385</name>
</gene>
<protein>
    <recommendedName>
        <fullName evidence="3">Outer membrane protein beta-barrel domain-containing protein</fullName>
    </recommendedName>
</protein>
<dbReference type="InterPro" id="IPR023614">
    <property type="entry name" value="Porin_dom_sf"/>
</dbReference>
<dbReference type="InterPro" id="IPR027385">
    <property type="entry name" value="Beta-barrel_OMP"/>
</dbReference>
<dbReference type="Proteomes" id="UP000052022">
    <property type="component" value="Unassembled WGS sequence"/>
</dbReference>
<dbReference type="RefSeq" id="WP_058290420.1">
    <property type="nucleotide sequence ID" value="NZ_CYSD01000037.1"/>
</dbReference>
<evidence type="ECO:0000256" key="1">
    <source>
        <dbReference type="ARBA" id="ARBA00022729"/>
    </source>
</evidence>
<keyword evidence="5" id="KW-1185">Reference proteome</keyword>
<dbReference type="EMBL" id="CYSD01000037">
    <property type="protein sequence ID" value="CUH79415.1"/>
    <property type="molecule type" value="Genomic_DNA"/>
</dbReference>
<dbReference type="GO" id="GO:0015288">
    <property type="term" value="F:porin activity"/>
    <property type="evidence" value="ECO:0007669"/>
    <property type="project" value="InterPro"/>
</dbReference>
<sequence>MKNAITAAAAIMSLTTPVLASETFSGELTLGYQSLSDDGETADNFFGGGAIDADLGNGFHLNGGLNYTGTEYQDVDIDMTVFSLGAGYDVSPNVRVGAFFDRTNLDAGNESLTTNHFGVEGAYTLESATLSAFFGKGDSSDLDLDSTVMGAEFVYEISQSIDLGAFLLHEEVNSIDIDNFGLSAGYDMSDTAGLPIYLNATLGRVDIEGEGVTQFALTATIPLGGKGVKKGSRRFHKHSTYLNTVSTLLGEL</sequence>
<name>A0A0P1GYN3_9RHOB</name>
<dbReference type="Pfam" id="PF13505">
    <property type="entry name" value="OMP_b-brl"/>
    <property type="match status" value="1"/>
</dbReference>